<accession>A0ABU7LGZ7</accession>
<organism evidence="1 2">
    <name type="scientific">Rhodococcus artemisiae</name>
    <dbReference type="NCBI Taxonomy" id="714159"/>
    <lineage>
        <taxon>Bacteria</taxon>
        <taxon>Bacillati</taxon>
        <taxon>Actinomycetota</taxon>
        <taxon>Actinomycetes</taxon>
        <taxon>Mycobacteriales</taxon>
        <taxon>Nocardiaceae</taxon>
        <taxon>Rhodococcus</taxon>
    </lineage>
</organism>
<evidence type="ECO:0000313" key="1">
    <source>
        <dbReference type="EMBL" id="MEE2060829.1"/>
    </source>
</evidence>
<dbReference type="InterPro" id="IPR013493">
    <property type="entry name" value="CHP02677"/>
</dbReference>
<dbReference type="RefSeq" id="WP_330136004.1">
    <property type="nucleotide sequence ID" value="NZ_JAUTXY010000014.1"/>
</dbReference>
<proteinExistence type="predicted"/>
<dbReference type="Pfam" id="PF09660">
    <property type="entry name" value="DUF2397"/>
    <property type="match status" value="1"/>
</dbReference>
<name>A0ABU7LGZ7_9NOCA</name>
<dbReference type="Proteomes" id="UP001336020">
    <property type="component" value="Unassembled WGS sequence"/>
</dbReference>
<dbReference type="EMBL" id="JAUTXY010000014">
    <property type="protein sequence ID" value="MEE2060829.1"/>
    <property type="molecule type" value="Genomic_DNA"/>
</dbReference>
<keyword evidence="2" id="KW-1185">Reference proteome</keyword>
<protein>
    <submittedName>
        <fullName evidence="1">DUF2397 domain-containing protein</fullName>
    </submittedName>
</protein>
<sequence length="492" mass="53536">MGDGGSRGLFRYLVADESDDYVAVMDYFIDVLLADATAADIAATLTAGGHRIDRDVAENRCRQLVAWGNLGEAGRDTRVGSIGDYVRATARYRPTVLGGRVHREATALLSSHDGPSEVTRESLARIYDALTHIDAAADTGFAVDPNTLAGHVTGVFVHHNTFTDSIADFYTYLAETSGQPDLSGEDYTEFKLLLLDYIDVITSDLSRYATRICVAVQRLLPHIDDLLTALPDAGLPSGTVTRSPGRTRDEWEQLASWYDEDAGPRQLRDAAATALNRLLTHTRNRTSDAPGFSHRADLLRLASWFSESSDEQAHRLHAATFGAYPSRHLLLGPDEPDPRIGAGTSWWNADPVSVPISLRERGDRSPRGRNARIPDPTADRSLIVAMAEQESDELADAVAELRAANDLHGAQISTPARDVLLDRLAVLLARHQELDGVYRIDDHDLGLTLTAEPGRDTTVHCPDGDLTVHGLILRTSSPLLTPTDAAPTTGVW</sequence>
<comment type="caution">
    <text evidence="1">The sequence shown here is derived from an EMBL/GenBank/DDBJ whole genome shotgun (WGS) entry which is preliminary data.</text>
</comment>
<reference evidence="1 2" key="1">
    <citation type="submission" date="2023-07" db="EMBL/GenBank/DDBJ databases">
        <authorList>
            <person name="Girao M."/>
            <person name="Carvalho M.F."/>
        </authorList>
    </citation>
    <scope>NUCLEOTIDE SEQUENCE [LARGE SCALE GENOMIC DNA]</scope>
    <source>
        <strain evidence="1 2">YIM65754</strain>
    </source>
</reference>
<gene>
    <name evidence="1" type="ORF">Q7514_25235</name>
</gene>
<evidence type="ECO:0000313" key="2">
    <source>
        <dbReference type="Proteomes" id="UP001336020"/>
    </source>
</evidence>